<evidence type="ECO:0000313" key="9">
    <source>
        <dbReference type="Proteomes" id="UP000008467"/>
    </source>
</evidence>
<reference evidence="8 9" key="1">
    <citation type="journal article" date="2011" name="J. Bacteriol.">
        <title>Complete genome sequence of the cellulose-degrading bacterium Cellulosilyticum lentocellum.</title>
        <authorList>
            <consortium name="US DOE Joint Genome Institute"/>
            <person name="Miller D.A."/>
            <person name="Suen G."/>
            <person name="Bruce D."/>
            <person name="Copeland A."/>
            <person name="Cheng J.F."/>
            <person name="Detter C."/>
            <person name="Goodwin L.A."/>
            <person name="Han C.S."/>
            <person name="Hauser L.J."/>
            <person name="Land M.L."/>
            <person name="Lapidus A."/>
            <person name="Lucas S."/>
            <person name="Meincke L."/>
            <person name="Pitluck S."/>
            <person name="Tapia R."/>
            <person name="Teshima H."/>
            <person name="Woyke T."/>
            <person name="Fox B.G."/>
            <person name="Angert E.R."/>
            <person name="Currie C.R."/>
        </authorList>
    </citation>
    <scope>NUCLEOTIDE SEQUENCE [LARGE SCALE GENOMIC DNA]</scope>
    <source>
        <strain evidence="9">ATCC 49066 / DSM 5427 / NCIMB 11756 / RHM5</strain>
    </source>
</reference>
<gene>
    <name evidence="8" type="ordered locus">Clole_0671</name>
</gene>
<name>F2JNQ7_CELLD</name>
<feature type="transmembrane region" description="Helical" evidence="6">
    <location>
        <begin position="261"/>
        <end position="280"/>
    </location>
</feature>
<feature type="domain" description="Major facilitator superfamily (MFS) profile" evidence="7">
    <location>
        <begin position="10"/>
        <end position="405"/>
    </location>
</feature>
<feature type="transmembrane region" description="Helical" evidence="6">
    <location>
        <begin position="379"/>
        <end position="402"/>
    </location>
</feature>
<dbReference type="Pfam" id="PF07690">
    <property type="entry name" value="MFS_1"/>
    <property type="match status" value="1"/>
</dbReference>
<dbReference type="PANTHER" id="PTHR11360:SF290">
    <property type="entry name" value="MONOCARBOXYLATE MFS PERMEASE"/>
    <property type="match status" value="1"/>
</dbReference>
<dbReference type="Proteomes" id="UP000008467">
    <property type="component" value="Chromosome"/>
</dbReference>
<proteinExistence type="predicted"/>
<dbReference type="EMBL" id="CP002582">
    <property type="protein sequence ID" value="ADZ82405.1"/>
    <property type="molecule type" value="Genomic_DNA"/>
</dbReference>
<feature type="transmembrane region" description="Helical" evidence="6">
    <location>
        <begin position="78"/>
        <end position="97"/>
    </location>
</feature>
<feature type="transmembrane region" description="Helical" evidence="6">
    <location>
        <begin position="227"/>
        <end position="249"/>
    </location>
</feature>
<keyword evidence="5 6" id="KW-0472">Membrane</keyword>
<dbReference type="RefSeq" id="WP_013655706.1">
    <property type="nucleotide sequence ID" value="NC_015275.1"/>
</dbReference>
<dbReference type="STRING" id="642492.Clole_0671"/>
<evidence type="ECO:0000313" key="8">
    <source>
        <dbReference type="EMBL" id="ADZ82405.1"/>
    </source>
</evidence>
<dbReference type="GO" id="GO:0005886">
    <property type="term" value="C:plasma membrane"/>
    <property type="evidence" value="ECO:0007669"/>
    <property type="project" value="UniProtKB-SubCell"/>
</dbReference>
<dbReference type="InterPro" id="IPR050327">
    <property type="entry name" value="Proton-linked_MCT"/>
</dbReference>
<evidence type="ECO:0000256" key="3">
    <source>
        <dbReference type="ARBA" id="ARBA00022692"/>
    </source>
</evidence>
<evidence type="ECO:0000256" key="6">
    <source>
        <dbReference type="SAM" id="Phobius"/>
    </source>
</evidence>
<evidence type="ECO:0000259" key="7">
    <source>
        <dbReference type="PROSITE" id="PS50850"/>
    </source>
</evidence>
<protein>
    <submittedName>
        <fullName evidence="8">Major facilitator superfamily MFS_1</fullName>
    </submittedName>
</protein>
<dbReference type="Gene3D" id="1.20.1250.20">
    <property type="entry name" value="MFS general substrate transporter like domains"/>
    <property type="match status" value="2"/>
</dbReference>
<keyword evidence="3 6" id="KW-0812">Transmembrane</keyword>
<sequence>MAKKTLNKGRYFIVFVCFLIGAIPYCISQNLQPQMQVPVSHSGVISEVGFTMIYLTGTIPILFNGVTAKIYDKLKIKYIYVIGLILSAIGFGSFGIAQNVIMFNISAMITQLGAVLVVGLSLPVIIGRWFPDNGRGTALGIALSGGSVGNIFFQPLVVNLLAQYGWRKTYIILGIVIAIIGVPIALLFIRDPKKDEINVEHVNSKNKTQKIKFEGLSNDELLKNKHFIIFCIASLLICFASVALATQSIPVLTIKGLTDTQIGLAGSVYGITCLIGNIGGGKLLDKLGTFKAMIISFIGVTIGLLIMIFMPNGSLIGFGIPLFAGLVIFTLTSAPAFTPVDVFGTRDSTKKFALVGIFYALGSALSPLLFTILSNKISVPIAAVVFLVVGLIGYILIGYAIIEYRKSVNVE</sequence>
<evidence type="ECO:0000256" key="2">
    <source>
        <dbReference type="ARBA" id="ARBA00022448"/>
    </source>
</evidence>
<keyword evidence="9" id="KW-1185">Reference proteome</keyword>
<dbReference type="GO" id="GO:0022857">
    <property type="term" value="F:transmembrane transporter activity"/>
    <property type="evidence" value="ECO:0007669"/>
    <property type="project" value="InterPro"/>
</dbReference>
<accession>F2JNQ7</accession>
<feature type="transmembrane region" description="Helical" evidence="6">
    <location>
        <begin position="316"/>
        <end position="340"/>
    </location>
</feature>
<dbReference type="KEGG" id="cle:Clole_0671"/>
<dbReference type="SUPFAM" id="SSF103473">
    <property type="entry name" value="MFS general substrate transporter"/>
    <property type="match status" value="1"/>
</dbReference>
<dbReference type="InterPro" id="IPR036259">
    <property type="entry name" value="MFS_trans_sf"/>
</dbReference>
<evidence type="ECO:0000256" key="1">
    <source>
        <dbReference type="ARBA" id="ARBA00004651"/>
    </source>
</evidence>
<dbReference type="PANTHER" id="PTHR11360">
    <property type="entry name" value="MONOCARBOXYLATE TRANSPORTER"/>
    <property type="match status" value="1"/>
</dbReference>
<comment type="subcellular location">
    <subcellularLocation>
        <location evidence="1">Cell membrane</location>
        <topology evidence="1">Multi-pass membrane protein</topology>
    </subcellularLocation>
</comment>
<evidence type="ECO:0000256" key="4">
    <source>
        <dbReference type="ARBA" id="ARBA00022989"/>
    </source>
</evidence>
<feature type="transmembrane region" description="Helical" evidence="6">
    <location>
        <begin position="352"/>
        <end position="373"/>
    </location>
</feature>
<dbReference type="InterPro" id="IPR020846">
    <property type="entry name" value="MFS_dom"/>
</dbReference>
<organism evidence="8 9">
    <name type="scientific">Cellulosilyticum lentocellum (strain ATCC 49066 / DSM 5427 / NCIMB 11756 / RHM5)</name>
    <name type="common">Clostridium lentocellum</name>
    <dbReference type="NCBI Taxonomy" id="642492"/>
    <lineage>
        <taxon>Bacteria</taxon>
        <taxon>Bacillati</taxon>
        <taxon>Bacillota</taxon>
        <taxon>Clostridia</taxon>
        <taxon>Lachnospirales</taxon>
        <taxon>Cellulosilyticaceae</taxon>
        <taxon>Cellulosilyticum</taxon>
    </lineage>
</organism>
<evidence type="ECO:0000256" key="5">
    <source>
        <dbReference type="ARBA" id="ARBA00023136"/>
    </source>
</evidence>
<dbReference type="eggNOG" id="COG2223">
    <property type="taxonomic scope" value="Bacteria"/>
</dbReference>
<keyword evidence="2" id="KW-0813">Transport</keyword>
<feature type="transmembrane region" description="Helical" evidence="6">
    <location>
        <begin position="170"/>
        <end position="189"/>
    </location>
</feature>
<dbReference type="HOGENOM" id="CLU_001265_59_9_9"/>
<dbReference type="PROSITE" id="PS50850">
    <property type="entry name" value="MFS"/>
    <property type="match status" value="1"/>
</dbReference>
<keyword evidence="4 6" id="KW-1133">Transmembrane helix</keyword>
<feature type="transmembrane region" description="Helical" evidence="6">
    <location>
        <begin position="292"/>
        <end position="310"/>
    </location>
</feature>
<dbReference type="InterPro" id="IPR011701">
    <property type="entry name" value="MFS"/>
</dbReference>
<feature type="transmembrane region" description="Helical" evidence="6">
    <location>
        <begin position="138"/>
        <end position="158"/>
    </location>
</feature>
<feature type="transmembrane region" description="Helical" evidence="6">
    <location>
        <begin position="44"/>
        <end position="66"/>
    </location>
</feature>
<feature type="transmembrane region" description="Helical" evidence="6">
    <location>
        <begin position="103"/>
        <end position="126"/>
    </location>
</feature>
<dbReference type="AlphaFoldDB" id="F2JNQ7"/>